<accession>A0A8X6SZJ2</accession>
<evidence type="ECO:0000313" key="3">
    <source>
        <dbReference type="Proteomes" id="UP000887013"/>
    </source>
</evidence>
<dbReference type="AlphaFoldDB" id="A0A8X6SZJ2"/>
<dbReference type="EMBL" id="BMAW01048947">
    <property type="protein sequence ID" value="GFS68524.1"/>
    <property type="molecule type" value="Genomic_DNA"/>
</dbReference>
<evidence type="ECO:0000256" key="1">
    <source>
        <dbReference type="SAM" id="Phobius"/>
    </source>
</evidence>
<keyword evidence="1" id="KW-1133">Transmembrane helix</keyword>
<feature type="transmembrane region" description="Helical" evidence="1">
    <location>
        <begin position="37"/>
        <end position="53"/>
    </location>
</feature>
<dbReference type="Proteomes" id="UP000887013">
    <property type="component" value="Unassembled WGS sequence"/>
</dbReference>
<proteinExistence type="predicted"/>
<keyword evidence="3" id="KW-1185">Reference proteome</keyword>
<sequence>MDLSKSNRFENVDHQCYASPVTQLFQKLLDSSYDVKFISWYIFCLQIIFFGIFKKIPIILQWGTLSCLSKSSLKNNVEIMIDLTTCYHKCIFPMHLI</sequence>
<protein>
    <submittedName>
        <fullName evidence="2">Uncharacterized protein</fullName>
    </submittedName>
</protein>
<evidence type="ECO:0000313" key="2">
    <source>
        <dbReference type="EMBL" id="GFS68524.1"/>
    </source>
</evidence>
<reference evidence="2" key="1">
    <citation type="submission" date="2020-08" db="EMBL/GenBank/DDBJ databases">
        <title>Multicomponent nature underlies the extraordinary mechanical properties of spider dragline silk.</title>
        <authorList>
            <person name="Kono N."/>
            <person name="Nakamura H."/>
            <person name="Mori M."/>
            <person name="Yoshida Y."/>
            <person name="Ohtoshi R."/>
            <person name="Malay A.D."/>
            <person name="Moran D.A.P."/>
            <person name="Tomita M."/>
            <person name="Numata K."/>
            <person name="Arakawa K."/>
        </authorList>
    </citation>
    <scope>NUCLEOTIDE SEQUENCE</scope>
</reference>
<gene>
    <name evidence="2" type="ORF">NPIL_98581</name>
</gene>
<name>A0A8X6SZJ2_NEPPI</name>
<keyword evidence="1" id="KW-0472">Membrane</keyword>
<organism evidence="2 3">
    <name type="scientific">Nephila pilipes</name>
    <name type="common">Giant wood spider</name>
    <name type="synonym">Nephila maculata</name>
    <dbReference type="NCBI Taxonomy" id="299642"/>
    <lineage>
        <taxon>Eukaryota</taxon>
        <taxon>Metazoa</taxon>
        <taxon>Ecdysozoa</taxon>
        <taxon>Arthropoda</taxon>
        <taxon>Chelicerata</taxon>
        <taxon>Arachnida</taxon>
        <taxon>Araneae</taxon>
        <taxon>Araneomorphae</taxon>
        <taxon>Entelegynae</taxon>
        <taxon>Araneoidea</taxon>
        <taxon>Nephilidae</taxon>
        <taxon>Nephila</taxon>
    </lineage>
</organism>
<comment type="caution">
    <text evidence="2">The sequence shown here is derived from an EMBL/GenBank/DDBJ whole genome shotgun (WGS) entry which is preliminary data.</text>
</comment>
<keyword evidence="1" id="KW-0812">Transmembrane</keyword>